<dbReference type="STRING" id="3818.A0A444WWJ5"/>
<evidence type="ECO:0000313" key="2">
    <source>
        <dbReference type="EMBL" id="RYQ81783.1"/>
    </source>
</evidence>
<organism evidence="2 3">
    <name type="scientific">Arachis hypogaea</name>
    <name type="common">Peanut</name>
    <dbReference type="NCBI Taxonomy" id="3818"/>
    <lineage>
        <taxon>Eukaryota</taxon>
        <taxon>Viridiplantae</taxon>
        <taxon>Streptophyta</taxon>
        <taxon>Embryophyta</taxon>
        <taxon>Tracheophyta</taxon>
        <taxon>Spermatophyta</taxon>
        <taxon>Magnoliopsida</taxon>
        <taxon>eudicotyledons</taxon>
        <taxon>Gunneridae</taxon>
        <taxon>Pentapetalae</taxon>
        <taxon>rosids</taxon>
        <taxon>fabids</taxon>
        <taxon>Fabales</taxon>
        <taxon>Fabaceae</taxon>
        <taxon>Papilionoideae</taxon>
        <taxon>50 kb inversion clade</taxon>
        <taxon>dalbergioids sensu lato</taxon>
        <taxon>Dalbergieae</taxon>
        <taxon>Pterocarpus clade</taxon>
        <taxon>Arachis</taxon>
    </lineage>
</organism>
<evidence type="ECO:0000256" key="1">
    <source>
        <dbReference type="SAM" id="Coils"/>
    </source>
</evidence>
<dbReference type="AlphaFoldDB" id="A0A444WWJ5"/>
<keyword evidence="3" id="KW-1185">Reference proteome</keyword>
<accession>A0A444WWJ5</accession>
<proteinExistence type="predicted"/>
<comment type="caution">
    <text evidence="2">The sequence shown here is derived from an EMBL/GenBank/DDBJ whole genome shotgun (WGS) entry which is preliminary data.</text>
</comment>
<evidence type="ECO:0000313" key="3">
    <source>
        <dbReference type="Proteomes" id="UP000289738"/>
    </source>
</evidence>
<dbReference type="Proteomes" id="UP000289738">
    <property type="component" value="Chromosome B10"/>
</dbReference>
<name>A0A444WWJ5_ARAHY</name>
<dbReference type="EMBL" id="SDMP01000020">
    <property type="protein sequence ID" value="RYQ81783.1"/>
    <property type="molecule type" value="Genomic_DNA"/>
</dbReference>
<sequence length="203" mass="23566">MLSKELEKSKLEVEAKHEAHMQAMLRLERSQKMTYEMSTLMKKCDTHKNKYIKECMEARARIHELESRAQMELPEEKSNEEQHITISLKEYKSLVEEAKKENSEVGSHLEIALLKKELEDATMKIVELKGECEEALNRVKLVEKEKMALEEKLKRQREHRHRKRAALAALREVSTPQHFGASTSYGTPKVCQPLGKVLNIKSL</sequence>
<feature type="coiled-coil region" evidence="1">
    <location>
        <begin position="111"/>
        <end position="159"/>
    </location>
</feature>
<reference evidence="2 3" key="1">
    <citation type="submission" date="2019-01" db="EMBL/GenBank/DDBJ databases">
        <title>Sequencing of cultivated peanut Arachis hypogaea provides insights into genome evolution and oil improvement.</title>
        <authorList>
            <person name="Chen X."/>
        </authorList>
    </citation>
    <scope>NUCLEOTIDE SEQUENCE [LARGE SCALE GENOMIC DNA]</scope>
    <source>
        <strain evidence="3">cv. Fuhuasheng</strain>
        <tissue evidence="2">Leaves</tissue>
    </source>
</reference>
<protein>
    <submittedName>
        <fullName evidence="2">Uncharacterized protein</fullName>
    </submittedName>
</protein>
<keyword evidence="1" id="KW-0175">Coiled coil</keyword>
<gene>
    <name evidence="2" type="ORF">Ahy_B10g100384</name>
</gene>